<proteinExistence type="predicted"/>
<evidence type="ECO:0000313" key="8">
    <source>
        <dbReference type="Proteomes" id="UP000190797"/>
    </source>
</evidence>
<dbReference type="InterPro" id="IPR001077">
    <property type="entry name" value="COMT_C"/>
</dbReference>
<dbReference type="Pfam" id="PF00891">
    <property type="entry name" value="Methyltransf_2"/>
    <property type="match status" value="1"/>
</dbReference>
<protein>
    <submittedName>
        <fullName evidence="7">Uncharacterized protein</fullName>
    </submittedName>
</protein>
<keyword evidence="3" id="KW-0949">S-adenosyl-L-methionine</keyword>
<dbReference type="Gene3D" id="3.40.50.150">
    <property type="entry name" value="Vaccinia Virus protein VP39"/>
    <property type="match status" value="1"/>
</dbReference>
<dbReference type="EMBL" id="CP017717">
    <property type="protein sequence ID" value="AQZ70585.1"/>
    <property type="molecule type" value="Genomic_DNA"/>
</dbReference>
<evidence type="ECO:0000256" key="3">
    <source>
        <dbReference type="ARBA" id="ARBA00022691"/>
    </source>
</evidence>
<dbReference type="STRING" id="1909395.BKM31_22745"/>
<dbReference type="PANTHER" id="PTHR43712:SF2">
    <property type="entry name" value="O-METHYLTRANSFERASE CICE"/>
    <property type="match status" value="1"/>
</dbReference>
<dbReference type="InterPro" id="IPR016461">
    <property type="entry name" value="COMT-like"/>
</dbReference>
<dbReference type="PROSITE" id="PS51683">
    <property type="entry name" value="SAM_OMT_II"/>
    <property type="match status" value="1"/>
</dbReference>
<sequence length="331" mass="36183">MLLMLAGKWVAGTLNVLARVGVADLLADGPRSIDQLAAATNTHAPTLHRFMRAAASVGVFAEREDKTFELTPKAQYLRSDVPGSLRYLAYFYGETTVWNCWGYAIDTLRTGEPNGKKLRDGKNFFEYLEQEAPEFAAAFHKAMSELNESRAPKIADSFDFGRFGTIADIGGGQGRFLSAILRRYPESRGILFDIETAIASAPPVLAAQGVADRVRLVSGSFFDEVPSGANAYTLKAVMHDWADAECRKVLGRIRQAIGDDADARVLIVDGVVPEGNDPHYIKLMDISMAVTNGGRERTVADWTNLVQEAGFEVVEIHPTLPPHSIVEARPV</sequence>
<reference evidence="8" key="1">
    <citation type="journal article" date="2017" name="Med. Chem. Commun.">
        <title>Nonomuraea sp. ATCC 55076 harbours the largest actinomycete chromosome to date and the kistamicin biosynthetic gene cluster.</title>
        <authorList>
            <person name="Nazari B."/>
            <person name="Forneris C.C."/>
            <person name="Gibson M.I."/>
            <person name="Moon K."/>
            <person name="Schramma K.R."/>
            <person name="Seyedsayamdost M.R."/>
        </authorList>
    </citation>
    <scope>NUCLEOTIDE SEQUENCE [LARGE SCALE GENOMIC DNA]</scope>
    <source>
        <strain evidence="8">ATCC 55076</strain>
    </source>
</reference>
<keyword evidence="8" id="KW-1185">Reference proteome</keyword>
<evidence type="ECO:0000313" key="7">
    <source>
        <dbReference type="EMBL" id="AQZ70585.1"/>
    </source>
</evidence>
<feature type="active site" description="Proton acceptor" evidence="4">
    <location>
        <position position="239"/>
    </location>
</feature>
<dbReference type="KEGG" id="noa:BKM31_22745"/>
<dbReference type="InterPro" id="IPR036388">
    <property type="entry name" value="WH-like_DNA-bd_sf"/>
</dbReference>
<accession>A0A1V0AK41</accession>
<dbReference type="AlphaFoldDB" id="A0A1V0AK41"/>
<dbReference type="Proteomes" id="UP000190797">
    <property type="component" value="Chromosome"/>
</dbReference>
<dbReference type="PIRSF" id="PIRSF005739">
    <property type="entry name" value="O-mtase"/>
    <property type="match status" value="1"/>
</dbReference>
<dbReference type="GO" id="GO:0032259">
    <property type="term" value="P:methylation"/>
    <property type="evidence" value="ECO:0007669"/>
    <property type="project" value="UniProtKB-KW"/>
</dbReference>
<keyword evidence="1" id="KW-0489">Methyltransferase</keyword>
<dbReference type="SUPFAM" id="SSF53335">
    <property type="entry name" value="S-adenosyl-L-methionine-dependent methyltransferases"/>
    <property type="match status" value="1"/>
</dbReference>
<keyword evidence="2" id="KW-0808">Transferase</keyword>
<evidence type="ECO:0000256" key="1">
    <source>
        <dbReference type="ARBA" id="ARBA00022603"/>
    </source>
</evidence>
<name>A0A1V0AK41_9ACTN</name>
<dbReference type="PANTHER" id="PTHR43712">
    <property type="entry name" value="PUTATIVE (AFU_ORTHOLOGUE AFUA_4G14580)-RELATED"/>
    <property type="match status" value="1"/>
</dbReference>
<gene>
    <name evidence="7" type="ORF">BKM31_22745</name>
</gene>
<evidence type="ECO:0000256" key="4">
    <source>
        <dbReference type="PIRSR" id="PIRSR005739-1"/>
    </source>
</evidence>
<dbReference type="InterPro" id="IPR029063">
    <property type="entry name" value="SAM-dependent_MTases_sf"/>
</dbReference>
<dbReference type="InterPro" id="IPR036390">
    <property type="entry name" value="WH_DNA-bd_sf"/>
</dbReference>
<feature type="domain" description="O-methyltransferase C-terminal" evidence="5">
    <location>
        <begin position="121"/>
        <end position="312"/>
    </location>
</feature>
<dbReference type="Pfam" id="PF08100">
    <property type="entry name" value="Dimerisation"/>
    <property type="match status" value="1"/>
</dbReference>
<evidence type="ECO:0000259" key="6">
    <source>
        <dbReference type="Pfam" id="PF08100"/>
    </source>
</evidence>
<dbReference type="GO" id="GO:0046983">
    <property type="term" value="F:protein dimerization activity"/>
    <property type="evidence" value="ECO:0007669"/>
    <property type="project" value="InterPro"/>
</dbReference>
<dbReference type="SUPFAM" id="SSF46785">
    <property type="entry name" value="Winged helix' DNA-binding domain"/>
    <property type="match status" value="1"/>
</dbReference>
<organism evidence="7 8">
    <name type="scientific">[Actinomadura] parvosata subsp. kistnae</name>
    <dbReference type="NCBI Taxonomy" id="1909395"/>
    <lineage>
        <taxon>Bacteria</taxon>
        <taxon>Bacillati</taxon>
        <taxon>Actinomycetota</taxon>
        <taxon>Actinomycetes</taxon>
        <taxon>Streptosporangiales</taxon>
        <taxon>Streptosporangiaceae</taxon>
        <taxon>Nonomuraea</taxon>
    </lineage>
</organism>
<dbReference type="GO" id="GO:0008171">
    <property type="term" value="F:O-methyltransferase activity"/>
    <property type="evidence" value="ECO:0007669"/>
    <property type="project" value="InterPro"/>
</dbReference>
<dbReference type="InterPro" id="IPR012967">
    <property type="entry name" value="COMT_dimerisation"/>
</dbReference>
<feature type="domain" description="O-methyltransferase dimerisation" evidence="6">
    <location>
        <begin position="8"/>
        <end position="77"/>
    </location>
</feature>
<evidence type="ECO:0000259" key="5">
    <source>
        <dbReference type="Pfam" id="PF00891"/>
    </source>
</evidence>
<evidence type="ECO:0000256" key="2">
    <source>
        <dbReference type="ARBA" id="ARBA00022679"/>
    </source>
</evidence>
<dbReference type="Gene3D" id="1.10.10.10">
    <property type="entry name" value="Winged helix-like DNA-binding domain superfamily/Winged helix DNA-binding domain"/>
    <property type="match status" value="1"/>
</dbReference>